<evidence type="ECO:0000313" key="2">
    <source>
        <dbReference type="EMBL" id="JAD83222.1"/>
    </source>
</evidence>
<reference evidence="1" key="1">
    <citation type="submission" date="2014-09" db="EMBL/GenBank/DDBJ databases">
        <authorList>
            <person name="Magalhaes I.L.F."/>
            <person name="Oliveira U."/>
            <person name="Santos F.R."/>
            <person name="Vidigal T.H.D.A."/>
            <person name="Brescovit A.D."/>
            <person name="Santos A.J."/>
        </authorList>
    </citation>
    <scope>NUCLEOTIDE SEQUENCE</scope>
    <source>
        <tissue evidence="1">Shoot tissue taken approximately 20 cm above the soil surface</tissue>
    </source>
</reference>
<proteinExistence type="predicted"/>
<dbReference type="EMBL" id="GBRH01214673">
    <property type="protein sequence ID" value="JAD83222.1"/>
    <property type="molecule type" value="Transcribed_RNA"/>
</dbReference>
<reference evidence="1" key="2">
    <citation type="journal article" date="2015" name="Data Brief">
        <title>Shoot transcriptome of the giant reed, Arundo donax.</title>
        <authorList>
            <person name="Barrero R.A."/>
            <person name="Guerrero F.D."/>
            <person name="Moolhuijzen P."/>
            <person name="Goolsby J.A."/>
            <person name="Tidwell J."/>
            <person name="Bellgard S.E."/>
            <person name="Bellgard M.I."/>
        </authorList>
    </citation>
    <scope>NUCLEOTIDE SEQUENCE</scope>
    <source>
        <tissue evidence="1">Shoot tissue taken approximately 20 cm above the soil surface</tissue>
    </source>
</reference>
<protein>
    <submittedName>
        <fullName evidence="2">Csy1</fullName>
    </submittedName>
</protein>
<evidence type="ECO:0000313" key="1">
    <source>
        <dbReference type="EMBL" id="JAD32697.1"/>
    </source>
</evidence>
<name>A0A0A8ZCV9_ARUDO</name>
<organism evidence="1">
    <name type="scientific">Arundo donax</name>
    <name type="common">Giant reed</name>
    <name type="synonym">Donax arundinaceus</name>
    <dbReference type="NCBI Taxonomy" id="35708"/>
    <lineage>
        <taxon>Eukaryota</taxon>
        <taxon>Viridiplantae</taxon>
        <taxon>Streptophyta</taxon>
        <taxon>Embryophyta</taxon>
        <taxon>Tracheophyta</taxon>
        <taxon>Spermatophyta</taxon>
        <taxon>Magnoliopsida</taxon>
        <taxon>Liliopsida</taxon>
        <taxon>Poales</taxon>
        <taxon>Poaceae</taxon>
        <taxon>PACMAD clade</taxon>
        <taxon>Arundinoideae</taxon>
        <taxon>Arundineae</taxon>
        <taxon>Arundo</taxon>
    </lineage>
</organism>
<dbReference type="EMBL" id="GBRH01265198">
    <property type="protein sequence ID" value="JAD32697.1"/>
    <property type="molecule type" value="Transcribed_RNA"/>
</dbReference>
<accession>A0A0A8ZCV9</accession>
<sequence length="46" mass="5496">MSRYMIKQLNQEHYWMSSSLQVAWHNFADLICLSLHNLAFLLSKLN</sequence>
<dbReference type="AlphaFoldDB" id="A0A0A8ZCV9"/>